<accession>A0AAW2NQ67</accession>
<gene>
    <name evidence="1" type="ORF">Sradi_4367600</name>
</gene>
<evidence type="ECO:0000313" key="1">
    <source>
        <dbReference type="EMBL" id="KAL0345363.1"/>
    </source>
</evidence>
<organism evidence="1">
    <name type="scientific">Sesamum radiatum</name>
    <name type="common">Black benniseed</name>
    <dbReference type="NCBI Taxonomy" id="300843"/>
    <lineage>
        <taxon>Eukaryota</taxon>
        <taxon>Viridiplantae</taxon>
        <taxon>Streptophyta</taxon>
        <taxon>Embryophyta</taxon>
        <taxon>Tracheophyta</taxon>
        <taxon>Spermatophyta</taxon>
        <taxon>Magnoliopsida</taxon>
        <taxon>eudicotyledons</taxon>
        <taxon>Gunneridae</taxon>
        <taxon>Pentapetalae</taxon>
        <taxon>asterids</taxon>
        <taxon>lamiids</taxon>
        <taxon>Lamiales</taxon>
        <taxon>Pedaliaceae</taxon>
        <taxon>Sesamum</taxon>
    </lineage>
</organism>
<sequence length="67" mass="7324">MIHDFGEENEKAGSRGGCELSYAATQADTSWVRASRLLASIVPSSLEVVGHQGGLVLPRFWWTLFMG</sequence>
<name>A0AAW2NQ67_SESRA</name>
<proteinExistence type="predicted"/>
<dbReference type="EMBL" id="JACGWJ010000019">
    <property type="protein sequence ID" value="KAL0345363.1"/>
    <property type="molecule type" value="Genomic_DNA"/>
</dbReference>
<reference evidence="1" key="1">
    <citation type="submission" date="2020-06" db="EMBL/GenBank/DDBJ databases">
        <authorList>
            <person name="Li T."/>
            <person name="Hu X."/>
            <person name="Zhang T."/>
            <person name="Song X."/>
            <person name="Zhang H."/>
            <person name="Dai N."/>
            <person name="Sheng W."/>
            <person name="Hou X."/>
            <person name="Wei L."/>
        </authorList>
    </citation>
    <scope>NUCLEOTIDE SEQUENCE</scope>
    <source>
        <strain evidence="1">G02</strain>
        <tissue evidence="1">Leaf</tissue>
    </source>
</reference>
<comment type="caution">
    <text evidence="1">The sequence shown here is derived from an EMBL/GenBank/DDBJ whole genome shotgun (WGS) entry which is preliminary data.</text>
</comment>
<protein>
    <submittedName>
        <fullName evidence="1">Uncharacterized protein</fullName>
    </submittedName>
</protein>
<reference evidence="1" key="2">
    <citation type="journal article" date="2024" name="Plant">
        <title>Genomic evolution and insights into agronomic trait innovations of Sesamum species.</title>
        <authorList>
            <person name="Miao H."/>
            <person name="Wang L."/>
            <person name="Qu L."/>
            <person name="Liu H."/>
            <person name="Sun Y."/>
            <person name="Le M."/>
            <person name="Wang Q."/>
            <person name="Wei S."/>
            <person name="Zheng Y."/>
            <person name="Lin W."/>
            <person name="Duan Y."/>
            <person name="Cao H."/>
            <person name="Xiong S."/>
            <person name="Wang X."/>
            <person name="Wei L."/>
            <person name="Li C."/>
            <person name="Ma Q."/>
            <person name="Ju M."/>
            <person name="Zhao R."/>
            <person name="Li G."/>
            <person name="Mu C."/>
            <person name="Tian Q."/>
            <person name="Mei H."/>
            <person name="Zhang T."/>
            <person name="Gao T."/>
            <person name="Zhang H."/>
        </authorList>
    </citation>
    <scope>NUCLEOTIDE SEQUENCE</scope>
    <source>
        <strain evidence="1">G02</strain>
    </source>
</reference>
<dbReference type="AlphaFoldDB" id="A0AAW2NQ67"/>